<feature type="domain" description="Multidrug resistance protein MdtA-like beta-barrel" evidence="5">
    <location>
        <begin position="218"/>
        <end position="306"/>
    </location>
</feature>
<evidence type="ECO:0000259" key="5">
    <source>
        <dbReference type="Pfam" id="PF25944"/>
    </source>
</evidence>
<proteinExistence type="inferred from homology"/>
<name>A0A0X3AQF0_9FLAO</name>
<reference evidence="7 8" key="1">
    <citation type="submission" date="2016-01" db="EMBL/GenBank/DDBJ databases">
        <authorList>
            <person name="McClelland M."/>
            <person name="Jain A."/>
            <person name="Saraogi P."/>
            <person name="Mendelson R."/>
            <person name="Westerman R."/>
            <person name="SanMiguel P."/>
            <person name="Csonka L."/>
        </authorList>
    </citation>
    <scope>NUCLEOTIDE SEQUENCE [LARGE SCALE GENOMIC DNA]</scope>
    <source>
        <strain evidence="7 8">R-53146</strain>
    </source>
</reference>
<dbReference type="GO" id="GO:0046677">
    <property type="term" value="P:response to antibiotic"/>
    <property type="evidence" value="ECO:0007669"/>
    <property type="project" value="TreeGrafter"/>
</dbReference>
<keyword evidence="8" id="KW-1185">Reference proteome</keyword>
<dbReference type="EMBL" id="FCOR01000009">
    <property type="protein sequence ID" value="CVK16630.1"/>
    <property type="molecule type" value="Genomic_DNA"/>
</dbReference>
<dbReference type="NCBIfam" id="TIGR01730">
    <property type="entry name" value="RND_mfp"/>
    <property type="match status" value="1"/>
</dbReference>
<feature type="domain" description="YknX-like C-terminal permuted SH3-like" evidence="6">
    <location>
        <begin position="311"/>
        <end position="380"/>
    </location>
</feature>
<dbReference type="GO" id="GO:0022857">
    <property type="term" value="F:transmembrane transporter activity"/>
    <property type="evidence" value="ECO:0007669"/>
    <property type="project" value="InterPro"/>
</dbReference>
<keyword evidence="2" id="KW-0732">Signal</keyword>
<dbReference type="Pfam" id="PF25876">
    <property type="entry name" value="HH_MFP_RND"/>
    <property type="match status" value="1"/>
</dbReference>
<dbReference type="GO" id="GO:0030313">
    <property type="term" value="C:cell envelope"/>
    <property type="evidence" value="ECO:0007669"/>
    <property type="project" value="UniProtKB-SubCell"/>
</dbReference>
<dbReference type="STRING" id="1586267.GCA_001418685_01493"/>
<feature type="signal peptide" evidence="2">
    <location>
        <begin position="1"/>
        <end position="21"/>
    </location>
</feature>
<evidence type="ECO:0000259" key="6">
    <source>
        <dbReference type="Pfam" id="PF25989"/>
    </source>
</evidence>
<feature type="domain" description="Multidrug resistance protein MdtA-like alpha-helical hairpin" evidence="3">
    <location>
        <begin position="114"/>
        <end position="182"/>
    </location>
</feature>
<dbReference type="InterPro" id="IPR058625">
    <property type="entry name" value="MdtA-like_BSH"/>
</dbReference>
<organism evidence="7 8">
    <name type="scientific">Apibacter mensalis</name>
    <dbReference type="NCBI Taxonomy" id="1586267"/>
    <lineage>
        <taxon>Bacteria</taxon>
        <taxon>Pseudomonadati</taxon>
        <taxon>Bacteroidota</taxon>
        <taxon>Flavobacteriia</taxon>
        <taxon>Flavobacteriales</taxon>
        <taxon>Weeksellaceae</taxon>
        <taxon>Apibacter</taxon>
    </lineage>
</organism>
<evidence type="ECO:0000259" key="4">
    <source>
        <dbReference type="Pfam" id="PF25917"/>
    </source>
</evidence>
<feature type="domain" description="Multidrug resistance protein MdtA-like barrel-sandwich hybrid" evidence="4">
    <location>
        <begin position="73"/>
        <end position="212"/>
    </location>
</feature>
<evidence type="ECO:0000313" key="8">
    <source>
        <dbReference type="Proteomes" id="UP000182761"/>
    </source>
</evidence>
<dbReference type="GO" id="GO:0005886">
    <property type="term" value="C:plasma membrane"/>
    <property type="evidence" value="ECO:0007669"/>
    <property type="project" value="TreeGrafter"/>
</dbReference>
<evidence type="ECO:0000313" key="7">
    <source>
        <dbReference type="EMBL" id="CVK16630.1"/>
    </source>
</evidence>
<feature type="chain" id="PRO_5007049808" evidence="2">
    <location>
        <begin position="22"/>
        <end position="383"/>
    </location>
</feature>
<gene>
    <name evidence="7" type="ORF">Ga0061079_10920</name>
</gene>
<dbReference type="SUPFAM" id="SSF111369">
    <property type="entry name" value="HlyD-like secretion proteins"/>
    <property type="match status" value="1"/>
</dbReference>
<dbReference type="Gene3D" id="2.40.50.100">
    <property type="match status" value="1"/>
</dbReference>
<dbReference type="InterPro" id="IPR058624">
    <property type="entry name" value="MdtA-like_HH"/>
</dbReference>
<dbReference type="Pfam" id="PF25944">
    <property type="entry name" value="Beta-barrel_RND"/>
    <property type="match status" value="1"/>
</dbReference>
<dbReference type="OrthoDB" id="9801814at2"/>
<dbReference type="InterPro" id="IPR058637">
    <property type="entry name" value="YknX-like_C"/>
</dbReference>
<comment type="similarity">
    <text evidence="1">Belongs to the membrane fusion protein (MFP) (TC 8.A.1) family.</text>
</comment>
<dbReference type="Gene3D" id="1.10.287.470">
    <property type="entry name" value="Helix hairpin bin"/>
    <property type="match status" value="1"/>
</dbReference>
<dbReference type="Gene3D" id="2.40.420.20">
    <property type="match status" value="1"/>
</dbReference>
<dbReference type="Gene3D" id="2.40.30.170">
    <property type="match status" value="1"/>
</dbReference>
<dbReference type="PANTHER" id="PTHR30158">
    <property type="entry name" value="ACRA/E-RELATED COMPONENT OF DRUG EFFLUX TRANSPORTER"/>
    <property type="match status" value="1"/>
</dbReference>
<dbReference type="InterPro" id="IPR006143">
    <property type="entry name" value="RND_pump_MFP"/>
</dbReference>
<dbReference type="PANTHER" id="PTHR30158:SF23">
    <property type="entry name" value="MULTIDRUG RESISTANCE PROTEIN MEXA"/>
    <property type="match status" value="1"/>
</dbReference>
<dbReference type="Pfam" id="PF25917">
    <property type="entry name" value="BSH_RND"/>
    <property type="match status" value="1"/>
</dbReference>
<evidence type="ECO:0000259" key="3">
    <source>
        <dbReference type="Pfam" id="PF25876"/>
    </source>
</evidence>
<sequence length="383" mass="41295">MKLRKIQIIALLFTAATSTLYVSCGGDKKNAAGMAAMGGGQVNQVLPYPIKVVTSQTAVLEKDYPATIKGEEDIEIRPMVEGFIKTINVDEGSVVKKGQVLFTLDAPQYKQNVLNAEAAIKTAKAQVDNAVMDVNKITPLVEKGIVSKYQLESAQYALQTKRAALNQAQTSLAIANTNLSYTVITSPVDGVVGSIPYRLGSLVNSTTTLTTVANTSNVYVYFSLNEKQLLDFLKNTPGATQAEKIKKSEPVTLILADGTEYNEKGKIETINGIVNTSTGSANFRSNFPNPQGILRSGSTGSLRISTTVENALVIPQKATFEIQGQTFVFVVQKDNKVKQVTIKVTPTPDGQSYIVNSGLNENDKIVINGIQNLKEGMEIKPQL</sequence>
<dbReference type="Pfam" id="PF25989">
    <property type="entry name" value="YknX_C"/>
    <property type="match status" value="1"/>
</dbReference>
<protein>
    <submittedName>
        <fullName evidence="7">Membrane fusion protein, multidrug efflux system</fullName>
    </submittedName>
</protein>
<dbReference type="AlphaFoldDB" id="A0A0X3AQF0"/>
<dbReference type="InterPro" id="IPR058626">
    <property type="entry name" value="MdtA-like_b-barrel"/>
</dbReference>
<evidence type="ECO:0000256" key="2">
    <source>
        <dbReference type="SAM" id="SignalP"/>
    </source>
</evidence>
<dbReference type="Proteomes" id="UP000182761">
    <property type="component" value="Unassembled WGS sequence"/>
</dbReference>
<evidence type="ECO:0000256" key="1">
    <source>
        <dbReference type="ARBA" id="ARBA00009477"/>
    </source>
</evidence>
<dbReference type="RefSeq" id="WP_055425816.1">
    <property type="nucleotide sequence ID" value="NZ_FCOR01000009.1"/>
</dbReference>
<accession>A0A0X3AQF0</accession>